<feature type="domain" description="CCDC43 PWI-like" evidence="5">
    <location>
        <begin position="8"/>
        <end position="77"/>
    </location>
</feature>
<keyword evidence="3" id="KW-0175">Coiled coil</keyword>
<dbReference type="Pfam" id="PF26091">
    <property type="entry name" value="PWI_CCDC43"/>
    <property type="match status" value="1"/>
</dbReference>
<reference evidence="6 7" key="1">
    <citation type="submission" date="2024-08" db="EMBL/GenBank/DDBJ databases">
        <authorList>
            <person name="Cucini C."/>
            <person name="Frati F."/>
        </authorList>
    </citation>
    <scope>NUCLEOTIDE SEQUENCE [LARGE SCALE GENOMIC DNA]</scope>
</reference>
<protein>
    <recommendedName>
        <fullName evidence="2">Coiled-coil domain-containing protein 43</fullName>
    </recommendedName>
</protein>
<accession>A0ABP1PNE2</accession>
<organism evidence="6 7">
    <name type="scientific">Orchesella dallaii</name>
    <dbReference type="NCBI Taxonomy" id="48710"/>
    <lineage>
        <taxon>Eukaryota</taxon>
        <taxon>Metazoa</taxon>
        <taxon>Ecdysozoa</taxon>
        <taxon>Arthropoda</taxon>
        <taxon>Hexapoda</taxon>
        <taxon>Collembola</taxon>
        <taxon>Entomobryomorpha</taxon>
        <taxon>Entomobryoidea</taxon>
        <taxon>Orchesellidae</taxon>
        <taxon>Orchesellinae</taxon>
        <taxon>Orchesella</taxon>
    </lineage>
</organism>
<dbReference type="InterPro" id="IPR058771">
    <property type="entry name" value="PWI_CCDC43"/>
</dbReference>
<evidence type="ECO:0000256" key="1">
    <source>
        <dbReference type="ARBA" id="ARBA00005305"/>
    </source>
</evidence>
<feature type="compositionally biased region" description="Basic residues" evidence="4">
    <location>
        <begin position="231"/>
        <end position="243"/>
    </location>
</feature>
<dbReference type="Proteomes" id="UP001642540">
    <property type="component" value="Unassembled WGS sequence"/>
</dbReference>
<gene>
    <name evidence="6" type="ORF">ODALV1_LOCUS1956</name>
</gene>
<dbReference type="InterPro" id="IPR037666">
    <property type="entry name" value="CCDC43"/>
</dbReference>
<evidence type="ECO:0000313" key="6">
    <source>
        <dbReference type="EMBL" id="CAL8072005.1"/>
    </source>
</evidence>
<dbReference type="PANTHER" id="PTHR31684">
    <property type="entry name" value="COILED-COIL DOMAIN-CONTAINING PROTEIN 43"/>
    <property type="match status" value="1"/>
</dbReference>
<name>A0ABP1PNE2_9HEXA</name>
<evidence type="ECO:0000259" key="5">
    <source>
        <dbReference type="Pfam" id="PF26091"/>
    </source>
</evidence>
<comment type="caution">
    <text evidence="6">The sequence shown here is derived from an EMBL/GenBank/DDBJ whole genome shotgun (WGS) entry which is preliminary data.</text>
</comment>
<comment type="similarity">
    <text evidence="1">Belongs to the CCDC43 family.</text>
</comment>
<dbReference type="PANTHER" id="PTHR31684:SF2">
    <property type="entry name" value="COILED-COIL DOMAIN-CONTAINING PROTEIN 43"/>
    <property type="match status" value="1"/>
</dbReference>
<feature type="compositionally biased region" description="Polar residues" evidence="4">
    <location>
        <begin position="118"/>
        <end position="127"/>
    </location>
</feature>
<keyword evidence="7" id="KW-1185">Reference proteome</keyword>
<feature type="region of interest" description="Disordered" evidence="4">
    <location>
        <begin position="118"/>
        <end position="141"/>
    </location>
</feature>
<evidence type="ECO:0000256" key="4">
    <source>
        <dbReference type="SAM" id="MobiDB-lite"/>
    </source>
</evidence>
<feature type="compositionally biased region" description="Basic and acidic residues" evidence="4">
    <location>
        <begin position="192"/>
        <end position="230"/>
    </location>
</feature>
<dbReference type="EMBL" id="CAXLJM020000007">
    <property type="protein sequence ID" value="CAL8072005.1"/>
    <property type="molecule type" value="Genomic_DNA"/>
</dbReference>
<sequence length="243" mass="27072">MAASLTEGDDFDTWISDKFKALNTDEAVFAPYVRSIVEGDESTEEKVDALDGILAELANGNFDVEAFRQEILSRWDLELSRKKSAKANGGSGCFNENGSGTDLESKLQSILKMNDDLSGTKSTTLEQSSEKGTKNLAHAPDSELRAAILSQYKDDSDTDSDEQGTPNVVSKRANKGASGETGLERNTNSERVLNEMKDRRDREKEDAAKKREKDKEDRTKQKQQAQERKDKAKKKATKVERKR</sequence>
<feature type="region of interest" description="Disordered" evidence="4">
    <location>
        <begin position="153"/>
        <end position="243"/>
    </location>
</feature>
<proteinExistence type="inferred from homology"/>
<evidence type="ECO:0000256" key="2">
    <source>
        <dbReference type="ARBA" id="ARBA00016648"/>
    </source>
</evidence>
<evidence type="ECO:0000313" key="7">
    <source>
        <dbReference type="Proteomes" id="UP001642540"/>
    </source>
</evidence>
<evidence type="ECO:0000256" key="3">
    <source>
        <dbReference type="ARBA" id="ARBA00023054"/>
    </source>
</evidence>